<evidence type="ECO:0000313" key="2">
    <source>
        <dbReference type="EMBL" id="GHJ89177.1"/>
    </source>
</evidence>
<proteinExistence type="predicted"/>
<protein>
    <submittedName>
        <fullName evidence="2">Uncharacterized protein</fullName>
    </submittedName>
</protein>
<sequence>MGMPVPERPGRKDLDAPVMVKCTTVGLARNTRTNKEIRPLLSKDGRVLCDPPSAVTNSGSMRVLILSLAGEGYPSSKVGSCRELRSSYCFTAFSVALAIFVPIALLFWRMGKRRELLLKNDTEIEEYADVAQMPVLLKTPADPHLSKSM</sequence>
<dbReference type="EMBL" id="BLZA01000040">
    <property type="protein sequence ID" value="GHJ89177.1"/>
    <property type="molecule type" value="Genomic_DNA"/>
</dbReference>
<name>A0A8H3TY06_9TREE</name>
<gene>
    <name evidence="2" type="ORF">NliqN6_5579</name>
</gene>
<keyword evidence="1" id="KW-1133">Transmembrane helix</keyword>
<evidence type="ECO:0000313" key="3">
    <source>
        <dbReference type="Proteomes" id="UP000620104"/>
    </source>
</evidence>
<keyword evidence="3" id="KW-1185">Reference proteome</keyword>
<keyword evidence="1" id="KW-0472">Membrane</keyword>
<dbReference type="Proteomes" id="UP000620104">
    <property type="component" value="Unassembled WGS sequence"/>
</dbReference>
<comment type="caution">
    <text evidence="2">The sequence shown here is derived from an EMBL/GenBank/DDBJ whole genome shotgun (WGS) entry which is preliminary data.</text>
</comment>
<keyword evidence="1" id="KW-0812">Transmembrane</keyword>
<dbReference type="AlphaFoldDB" id="A0A8H3TY06"/>
<feature type="transmembrane region" description="Helical" evidence="1">
    <location>
        <begin position="90"/>
        <end position="108"/>
    </location>
</feature>
<evidence type="ECO:0000256" key="1">
    <source>
        <dbReference type="SAM" id="Phobius"/>
    </source>
</evidence>
<accession>A0A8H3TY06</accession>
<organism evidence="2 3">
    <name type="scientific">Naganishia liquefaciens</name>
    <dbReference type="NCBI Taxonomy" id="104408"/>
    <lineage>
        <taxon>Eukaryota</taxon>
        <taxon>Fungi</taxon>
        <taxon>Dikarya</taxon>
        <taxon>Basidiomycota</taxon>
        <taxon>Agaricomycotina</taxon>
        <taxon>Tremellomycetes</taxon>
        <taxon>Filobasidiales</taxon>
        <taxon>Filobasidiaceae</taxon>
        <taxon>Naganishia</taxon>
    </lineage>
</organism>
<reference evidence="2" key="1">
    <citation type="submission" date="2020-07" db="EMBL/GenBank/DDBJ databases">
        <title>Draft Genome Sequence of a Deep-Sea Yeast, Naganishia (Cryptococcus) liquefaciens strain N6.</title>
        <authorList>
            <person name="Han Y.W."/>
            <person name="Kajitani R."/>
            <person name="Morimoto H."/>
            <person name="Parhat M."/>
            <person name="Tsubouchi H."/>
            <person name="Bakenova O."/>
            <person name="Ogata M."/>
            <person name="Argunhan B."/>
            <person name="Aoki R."/>
            <person name="Kajiwara S."/>
            <person name="Itoh T."/>
            <person name="Iwasaki H."/>
        </authorList>
    </citation>
    <scope>NUCLEOTIDE SEQUENCE</scope>
    <source>
        <strain evidence="2">N6</strain>
    </source>
</reference>